<dbReference type="Gene3D" id="2.150.10.10">
    <property type="entry name" value="Serralysin-like metalloprotease, C-terminal"/>
    <property type="match status" value="1"/>
</dbReference>
<dbReference type="InterPro" id="IPR001343">
    <property type="entry name" value="Hemolysn_Ca-bd"/>
</dbReference>
<accession>A0A1B2EWR9</accession>
<dbReference type="InterPro" id="IPR018511">
    <property type="entry name" value="Hemolysin-typ_Ca-bd_CS"/>
</dbReference>
<geneLocation type="plasmid" evidence="2">
    <name>unnamed2</name>
</geneLocation>
<dbReference type="GO" id="GO:0007156">
    <property type="term" value="P:homophilic cell adhesion via plasma membrane adhesion molecules"/>
    <property type="evidence" value="ECO:0007669"/>
    <property type="project" value="InterPro"/>
</dbReference>
<name>A0A1B2EWR9_9HYPH</name>
<dbReference type="EMBL" id="CP016619">
    <property type="protein sequence ID" value="ANY84405.1"/>
    <property type="molecule type" value="Genomic_DNA"/>
</dbReference>
<dbReference type="PRINTS" id="PR00313">
    <property type="entry name" value="CABNDNGRPT"/>
</dbReference>
<dbReference type="InterPro" id="IPR015919">
    <property type="entry name" value="Cadherin-like_sf"/>
</dbReference>
<sequence>MAALIVRFEEEQKVNTYTSGVQSTVAVATLAGGGWAVTWQSNGQDGSGFGIYQQRYNADGSLSGTEQKVNSYTPGEQSSPSITALADGGWVVTWQSNGQDGSGYGVYQQRYNADGSLRGSEQKIHSTTFNIQTLPNVTALTDGGWVVTWQASDGSSPSVYQKRYSADGSLIGGEQRVNTYTTGNQERADVTALADGGWVVTWSSFSPEQDGVGWGVYQQRYNADGSARGGEQRVNTTVMGSQQSQSVTSLADGGWLVTWQSLGQDGSGQGIYQQRYSADGLISGSEQQVNSYTSGDQTLPSVTALADGGWLVTWSSSGQDGSGFGIYQQRYSSDGSLRESATSERRVNSFTAGSQEASNVRVLKDGGWVVTWASDGQDGSGFGIYQQHYRAVTSFGSGKESGTGWIDDDLFHVRNGGLANGDSLEGGLGTDTLAMIETGTLDLTAPDLLTGIEIVQGTGGHDVIVTNAARLVSIFGLQGGAGYDELRLKTGVYDLTNKFISGIEAVTLDSATSVTFDDKAAALLARSLTQDGIVSLQGDTFSLAERMQLYGQGIRTVTDAGGVHNLTPAEASLSQASVQENTAVGQGIGFLSAADPNPLDGLHFELIDNAGGRFGLSGNQLVVANGRLLDYENSTSHQIVVRIIDDGGISIDKSFTINIGDIPVERLRGSARNDTLIGGAGKDALYGGSGNDTLIGGAGKDVFVFNTRLDAKNLDRINDFNVKDDSIWLENAIFKVLGKKGTESKPANLNKNFFVIGTEAKENDDHLIYNKKTGALYYDVDGLGSAKQVQIAALKNKATLTYNDFLVI</sequence>
<dbReference type="SUPFAM" id="SSF51120">
    <property type="entry name" value="beta-Roll"/>
    <property type="match status" value="1"/>
</dbReference>
<feature type="domain" description="Cadherin" evidence="1">
    <location>
        <begin position="570"/>
        <end position="662"/>
    </location>
</feature>
<dbReference type="GO" id="GO:0005509">
    <property type="term" value="F:calcium ion binding"/>
    <property type="evidence" value="ECO:0007669"/>
    <property type="project" value="InterPro"/>
</dbReference>
<dbReference type="RefSeq" id="WP_269467698.1">
    <property type="nucleotide sequence ID" value="NZ_CP016619.1"/>
</dbReference>
<dbReference type="InterPro" id="IPR011049">
    <property type="entry name" value="Serralysin-like_metalloprot_C"/>
</dbReference>
<protein>
    <recommendedName>
        <fullName evidence="1">Cadherin domain-containing protein</fullName>
    </recommendedName>
</protein>
<dbReference type="PROSITE" id="PS00330">
    <property type="entry name" value="HEMOLYSIN_CALCIUM"/>
    <property type="match status" value="2"/>
</dbReference>
<dbReference type="AlphaFoldDB" id="A0A1B2EWR9"/>
<proteinExistence type="predicted"/>
<evidence type="ECO:0000313" key="2">
    <source>
        <dbReference type="EMBL" id="ANY84405.1"/>
    </source>
</evidence>
<organism evidence="2">
    <name type="scientific">Microvirga ossetica</name>
    <dbReference type="NCBI Taxonomy" id="1882682"/>
    <lineage>
        <taxon>Bacteria</taxon>
        <taxon>Pseudomonadati</taxon>
        <taxon>Pseudomonadota</taxon>
        <taxon>Alphaproteobacteria</taxon>
        <taxon>Hyphomicrobiales</taxon>
        <taxon>Methylobacteriaceae</taxon>
        <taxon>Microvirga</taxon>
    </lineage>
</organism>
<dbReference type="PROSITE" id="PS50268">
    <property type="entry name" value="CADHERIN_2"/>
    <property type="match status" value="1"/>
</dbReference>
<keyword evidence="2" id="KW-0614">Plasmid</keyword>
<dbReference type="InterPro" id="IPR002126">
    <property type="entry name" value="Cadherin-like_dom"/>
</dbReference>
<gene>
    <name evidence="2" type="ORF">BB934_40065</name>
</gene>
<dbReference type="SUPFAM" id="SSF49313">
    <property type="entry name" value="Cadherin-like"/>
    <property type="match status" value="1"/>
</dbReference>
<dbReference type="GO" id="GO:0016020">
    <property type="term" value="C:membrane"/>
    <property type="evidence" value="ECO:0007669"/>
    <property type="project" value="InterPro"/>
</dbReference>
<dbReference type="KEGG" id="moc:BB934_40065"/>
<dbReference type="Pfam" id="PF00353">
    <property type="entry name" value="HemolysinCabind"/>
    <property type="match status" value="1"/>
</dbReference>
<reference evidence="2" key="1">
    <citation type="submission" date="2016-07" db="EMBL/GenBank/DDBJ databases">
        <title>Microvirga ossetica sp. nov. a new species of rhizobia isolated from root nodules of the legume species Vicia alpestris Steven originated from North Ossetia region in the Caucasus.</title>
        <authorList>
            <person name="Safronova V.I."/>
            <person name="Kuznetsova I.G."/>
            <person name="Sazanova A.L."/>
            <person name="Belimov A."/>
            <person name="Andronov E."/>
            <person name="Osledkin Y.S."/>
            <person name="Onishchuk O.P."/>
            <person name="Kurchak O.N."/>
            <person name="Shaposhnikov A.I."/>
            <person name="Willems A."/>
            <person name="Tikhonovich I.A."/>
        </authorList>
    </citation>
    <scope>NUCLEOTIDE SEQUENCE [LARGE SCALE GENOMIC DNA]</scope>
    <source>
        <strain evidence="2">V5/3M</strain>
        <plasmid evidence="2">unnamed2</plasmid>
    </source>
</reference>
<evidence type="ECO:0000259" key="1">
    <source>
        <dbReference type="PROSITE" id="PS50268"/>
    </source>
</evidence>